<keyword evidence="2" id="KW-0175">Coiled coil</keyword>
<evidence type="ECO:0000313" key="5">
    <source>
        <dbReference type="Proteomes" id="UP000317982"/>
    </source>
</evidence>
<dbReference type="RefSeq" id="WP_142706185.1">
    <property type="nucleotide sequence ID" value="NZ_VIRS01000013.1"/>
</dbReference>
<dbReference type="OrthoDB" id="3268648at2"/>
<dbReference type="AlphaFoldDB" id="A0A545AQ72"/>
<dbReference type="EMBL" id="VIRS01000013">
    <property type="protein sequence ID" value="TQS43487.1"/>
    <property type="molecule type" value="Genomic_DNA"/>
</dbReference>
<evidence type="ECO:0000256" key="1">
    <source>
        <dbReference type="ARBA" id="ARBA00004196"/>
    </source>
</evidence>
<feature type="region of interest" description="Disordered" evidence="3">
    <location>
        <begin position="145"/>
        <end position="167"/>
    </location>
</feature>
<evidence type="ECO:0008006" key="6">
    <source>
        <dbReference type="Google" id="ProtNLM"/>
    </source>
</evidence>
<dbReference type="InterPro" id="IPR050465">
    <property type="entry name" value="UPF0194_transport"/>
</dbReference>
<reference evidence="4 5" key="1">
    <citation type="submission" date="2019-07" db="EMBL/GenBank/DDBJ databases">
        <title>Cryptosporangium phraense sp. nov., isolated from plant litter.</title>
        <authorList>
            <person name="Suriyachadkun C."/>
        </authorList>
    </citation>
    <scope>NUCLEOTIDE SEQUENCE [LARGE SCALE GENOMIC DNA]</scope>
    <source>
        <strain evidence="4 5">A-T 5661</strain>
    </source>
</reference>
<evidence type="ECO:0000256" key="3">
    <source>
        <dbReference type="SAM" id="MobiDB-lite"/>
    </source>
</evidence>
<evidence type="ECO:0000313" key="4">
    <source>
        <dbReference type="EMBL" id="TQS43487.1"/>
    </source>
</evidence>
<protein>
    <recommendedName>
        <fullName evidence="6">Peptidoglycan-binding protein</fullName>
    </recommendedName>
</protein>
<name>A0A545AQ72_9ACTN</name>
<comment type="caution">
    <text evidence="4">The sequence shown here is derived from an EMBL/GenBank/DDBJ whole genome shotgun (WGS) entry which is preliminary data.</text>
</comment>
<dbReference type="Proteomes" id="UP000317982">
    <property type="component" value="Unassembled WGS sequence"/>
</dbReference>
<dbReference type="PANTHER" id="PTHR32347">
    <property type="entry name" value="EFFLUX SYSTEM COMPONENT YKNX-RELATED"/>
    <property type="match status" value="1"/>
</dbReference>
<proteinExistence type="predicted"/>
<organism evidence="4 5">
    <name type="scientific">Cryptosporangium phraense</name>
    <dbReference type="NCBI Taxonomy" id="2593070"/>
    <lineage>
        <taxon>Bacteria</taxon>
        <taxon>Bacillati</taxon>
        <taxon>Actinomycetota</taxon>
        <taxon>Actinomycetes</taxon>
        <taxon>Cryptosporangiales</taxon>
        <taxon>Cryptosporangiaceae</taxon>
        <taxon>Cryptosporangium</taxon>
    </lineage>
</organism>
<accession>A0A545AQ72</accession>
<dbReference type="InParanoid" id="A0A545AQ72"/>
<sequence length="383" mass="39432">MLIDGRRRAVIAAVVTVVVLGVGAAVWAVATRPPEKTARTARAVATVAVTRADLSTGRSLKGTLGYGAPRTLKAGREGVVTWLPAAGDVVEPGETLYRVDDDRIPLFVGSPPLYRTLSAPNTVGRDVAMVVSNLKALGYHVGRQPKAGSYVPEPSPSPEPSETTDEPTADLWVRVREGDGVLTDAVIRAIEAWQHDLGLTEDGTLAVGDVVVLPGAVRVDAVSAQPGDPTGGDLMQVTRTTKVVTATAPPEDADAFAEGTTATLHLPSGTDTTGKVTAVATTIPTDDTTGDQPPQLSITLALDDPAAAGRLDAGDVDVEFAGEKRPGVLVVPVTALLALREGGYALQREDGSLIAVTTGLFSDGMVEVEGAGVAEGLKVVTTS</sequence>
<evidence type="ECO:0000256" key="2">
    <source>
        <dbReference type="ARBA" id="ARBA00023054"/>
    </source>
</evidence>
<gene>
    <name evidence="4" type="ORF">FL583_19890</name>
</gene>
<dbReference type="GO" id="GO:0030313">
    <property type="term" value="C:cell envelope"/>
    <property type="evidence" value="ECO:0007669"/>
    <property type="project" value="UniProtKB-SubCell"/>
</dbReference>
<keyword evidence="5" id="KW-1185">Reference proteome</keyword>
<comment type="subcellular location">
    <subcellularLocation>
        <location evidence="1">Cell envelope</location>
    </subcellularLocation>
</comment>